<accession>A0A975G5K4</accession>
<feature type="signal peptide" evidence="1">
    <location>
        <begin position="1"/>
        <end position="22"/>
    </location>
</feature>
<sequence>MRLALAPLATALALAAAPLAHAAPPLAKADQAYADWLDAGYAKSTIEAGTLTRIDGRGLTAWTRLKVVRGRRLKRLLGETAKMKLAGEDARALKRMQAALGAASTTPPASTEEASERLCATASDQALAETRLSDALYACFERWGNHVPFEGRSIARATALELLQQLDAPARRKALFYALAPLWSRIDAADEPTSPYRRLVRLAAADARAQGGSAIEQAARTLGETQDQVEAQLTAALEAWRTVNPGPPIEPWDYWRRYAEGLAPLDAAIPAAAIPELNRRYYEDLGLDLTRLGVISDLGVRPGKAPLAYADFVRIGRQTPQGWRPARVRVSANVERGGLFVLNEIVHENGHAAHMMAVRARPAFFDLGDDLFVEAFADVTSWSVAEPAWQRRYLNLAAPDGVGRRALLANVMLDVAWGLFELRMLKAPDSDPNQVWTEITSTYLNIVPHPEIAWWALRVQLVEQPGYMINYGLGAMVTADLRDRFRRAVGDFDAGNPRWYPYASAHLLRFGAAAPTQDLLRGFLGRPVSIEPLLAMIRSLPPER</sequence>
<evidence type="ECO:0000313" key="2">
    <source>
        <dbReference type="EMBL" id="QUD90461.1"/>
    </source>
</evidence>
<feature type="chain" id="PRO_5037007976" description="Peptidase M3A/M3B catalytic domain-containing protein" evidence="1">
    <location>
        <begin position="23"/>
        <end position="544"/>
    </location>
</feature>
<keyword evidence="1" id="KW-0732">Signal</keyword>
<evidence type="ECO:0008006" key="4">
    <source>
        <dbReference type="Google" id="ProtNLM"/>
    </source>
</evidence>
<protein>
    <recommendedName>
        <fullName evidence="4">Peptidase M3A/M3B catalytic domain-containing protein</fullName>
    </recommendedName>
</protein>
<dbReference type="KEGG" id="caul:KCG34_11655"/>
<dbReference type="RefSeq" id="WP_211940512.1">
    <property type="nucleotide sequence ID" value="NZ_CP073078.1"/>
</dbReference>
<proteinExistence type="predicted"/>
<keyword evidence="3" id="KW-1185">Reference proteome</keyword>
<evidence type="ECO:0000313" key="3">
    <source>
        <dbReference type="Proteomes" id="UP000676409"/>
    </source>
</evidence>
<dbReference type="SUPFAM" id="SSF55486">
    <property type="entry name" value="Metalloproteases ('zincins'), catalytic domain"/>
    <property type="match status" value="1"/>
</dbReference>
<dbReference type="EMBL" id="CP073078">
    <property type="protein sequence ID" value="QUD90461.1"/>
    <property type="molecule type" value="Genomic_DNA"/>
</dbReference>
<dbReference type="Gene3D" id="1.10.1370.30">
    <property type="match status" value="1"/>
</dbReference>
<dbReference type="Proteomes" id="UP000676409">
    <property type="component" value="Chromosome"/>
</dbReference>
<name>A0A975G5K4_9CAUL</name>
<organism evidence="2 3">
    <name type="scientific">Phenylobacterium montanum</name>
    <dbReference type="NCBI Taxonomy" id="2823693"/>
    <lineage>
        <taxon>Bacteria</taxon>
        <taxon>Pseudomonadati</taxon>
        <taxon>Pseudomonadota</taxon>
        <taxon>Alphaproteobacteria</taxon>
        <taxon>Caulobacterales</taxon>
        <taxon>Caulobacteraceae</taxon>
        <taxon>Phenylobacterium</taxon>
    </lineage>
</organism>
<evidence type="ECO:0000256" key="1">
    <source>
        <dbReference type="SAM" id="SignalP"/>
    </source>
</evidence>
<dbReference type="AlphaFoldDB" id="A0A975G5K4"/>
<reference evidence="2" key="1">
    <citation type="submission" date="2021-04" db="EMBL/GenBank/DDBJ databases">
        <title>The complete genome sequence of Caulobacter sp. S6.</title>
        <authorList>
            <person name="Tang Y."/>
            <person name="Ouyang W."/>
            <person name="Liu Q."/>
            <person name="Huang B."/>
            <person name="Guo Z."/>
            <person name="Lei P."/>
        </authorList>
    </citation>
    <scope>NUCLEOTIDE SEQUENCE</scope>
    <source>
        <strain evidence="2">S6</strain>
    </source>
</reference>
<gene>
    <name evidence="2" type="ORF">KCG34_11655</name>
</gene>